<dbReference type="HOGENOM" id="CLU_2416097_0_0_1"/>
<accession>T1JDA4</accession>
<protein>
    <submittedName>
        <fullName evidence="1">Uncharacterized protein</fullName>
    </submittedName>
</protein>
<evidence type="ECO:0000313" key="1">
    <source>
        <dbReference type="EnsemblMetazoa" id="SMAR011780-PA"/>
    </source>
</evidence>
<name>T1JDA4_STRMM</name>
<dbReference type="Pfam" id="PF14990">
    <property type="entry name" value="DUF4516"/>
    <property type="match status" value="1"/>
</dbReference>
<dbReference type="Proteomes" id="UP000014500">
    <property type="component" value="Unassembled WGS sequence"/>
</dbReference>
<organism evidence="1 2">
    <name type="scientific">Strigamia maritima</name>
    <name type="common">European centipede</name>
    <name type="synonym">Geophilus maritimus</name>
    <dbReference type="NCBI Taxonomy" id="126957"/>
    <lineage>
        <taxon>Eukaryota</taxon>
        <taxon>Metazoa</taxon>
        <taxon>Ecdysozoa</taxon>
        <taxon>Arthropoda</taxon>
        <taxon>Myriapoda</taxon>
        <taxon>Chilopoda</taxon>
        <taxon>Pleurostigmophora</taxon>
        <taxon>Geophilomorpha</taxon>
        <taxon>Linotaeniidae</taxon>
        <taxon>Strigamia</taxon>
    </lineage>
</organism>
<evidence type="ECO:0000313" key="2">
    <source>
        <dbReference type="Proteomes" id="UP000014500"/>
    </source>
</evidence>
<keyword evidence="2" id="KW-1185">Reference proteome</keyword>
<dbReference type="GO" id="GO:0005739">
    <property type="term" value="C:mitochondrion"/>
    <property type="evidence" value="ECO:0007669"/>
    <property type="project" value="GOC"/>
</dbReference>
<dbReference type="EMBL" id="JH432102">
    <property type="status" value="NOT_ANNOTATED_CDS"/>
    <property type="molecule type" value="Genomic_DNA"/>
</dbReference>
<proteinExistence type="predicted"/>
<sequence>MKTLGLLMRFSIIERTYDVSIQFIKNVKLKNCLQLRIELNMPVGVSWFEYAKFFTAAMFSMFVGAQMVHVYYAPLKDLDEYVDEERKRQASS</sequence>
<dbReference type="InterPro" id="IPR027858">
    <property type="entry name" value="BRAWNIN"/>
</dbReference>
<reference evidence="2" key="1">
    <citation type="submission" date="2011-05" db="EMBL/GenBank/DDBJ databases">
        <authorList>
            <person name="Richards S.R."/>
            <person name="Qu J."/>
            <person name="Jiang H."/>
            <person name="Jhangiani S.N."/>
            <person name="Agravi P."/>
            <person name="Goodspeed R."/>
            <person name="Gross S."/>
            <person name="Mandapat C."/>
            <person name="Jackson L."/>
            <person name="Mathew T."/>
            <person name="Pu L."/>
            <person name="Thornton R."/>
            <person name="Saada N."/>
            <person name="Wilczek-Boney K.B."/>
            <person name="Lee S."/>
            <person name="Kovar C."/>
            <person name="Wu Y."/>
            <person name="Scherer S.E."/>
            <person name="Worley K.C."/>
            <person name="Muzny D.M."/>
            <person name="Gibbs R."/>
        </authorList>
    </citation>
    <scope>NUCLEOTIDE SEQUENCE</scope>
    <source>
        <strain evidence="2">Brora</strain>
    </source>
</reference>
<dbReference type="AlphaFoldDB" id="T1JDA4"/>
<dbReference type="GO" id="GO:0034551">
    <property type="term" value="P:mitochondrial respiratory chain complex III assembly"/>
    <property type="evidence" value="ECO:0007669"/>
    <property type="project" value="InterPro"/>
</dbReference>
<reference evidence="1" key="2">
    <citation type="submission" date="2015-02" db="UniProtKB">
        <authorList>
            <consortium name="EnsemblMetazoa"/>
        </authorList>
    </citation>
    <scope>IDENTIFICATION</scope>
</reference>
<dbReference type="eggNOG" id="ENOG502S9EP">
    <property type="taxonomic scope" value="Eukaryota"/>
</dbReference>
<dbReference type="EnsemblMetazoa" id="SMAR011780-RA">
    <property type="protein sequence ID" value="SMAR011780-PA"/>
    <property type="gene ID" value="SMAR011780"/>
</dbReference>